<sequence length="80" mass="8784">MLPWLIHEEGRVGTGFNFAPLRWRSGPQGTACVGCLKAGRGGPDERESLQWGLETSTCWILASSHDIDQYTMSEAVFSPS</sequence>
<dbReference type="EMBL" id="BEZZ01000018">
    <property type="protein sequence ID" value="GCC22836.1"/>
    <property type="molecule type" value="Genomic_DNA"/>
</dbReference>
<protein>
    <submittedName>
        <fullName evidence="1">Uncharacterized protein</fullName>
    </submittedName>
</protein>
<dbReference type="AlphaFoldDB" id="A0A401RXG2"/>
<name>A0A401RXG2_CHIPU</name>
<dbReference type="Proteomes" id="UP000287033">
    <property type="component" value="Unassembled WGS sequence"/>
</dbReference>
<keyword evidence="2" id="KW-1185">Reference proteome</keyword>
<gene>
    <name evidence="1" type="ORF">chiPu_0001226</name>
</gene>
<organism evidence="1 2">
    <name type="scientific">Chiloscyllium punctatum</name>
    <name type="common">Brownbanded bambooshark</name>
    <name type="synonym">Hemiscyllium punctatum</name>
    <dbReference type="NCBI Taxonomy" id="137246"/>
    <lineage>
        <taxon>Eukaryota</taxon>
        <taxon>Metazoa</taxon>
        <taxon>Chordata</taxon>
        <taxon>Craniata</taxon>
        <taxon>Vertebrata</taxon>
        <taxon>Chondrichthyes</taxon>
        <taxon>Elasmobranchii</taxon>
        <taxon>Galeomorphii</taxon>
        <taxon>Galeoidea</taxon>
        <taxon>Orectolobiformes</taxon>
        <taxon>Hemiscylliidae</taxon>
        <taxon>Chiloscyllium</taxon>
    </lineage>
</organism>
<proteinExistence type="predicted"/>
<comment type="caution">
    <text evidence="1">The sequence shown here is derived from an EMBL/GenBank/DDBJ whole genome shotgun (WGS) entry which is preliminary data.</text>
</comment>
<reference evidence="1 2" key="1">
    <citation type="journal article" date="2018" name="Nat. Ecol. Evol.">
        <title>Shark genomes provide insights into elasmobranch evolution and the origin of vertebrates.</title>
        <authorList>
            <person name="Hara Y"/>
            <person name="Yamaguchi K"/>
            <person name="Onimaru K"/>
            <person name="Kadota M"/>
            <person name="Koyanagi M"/>
            <person name="Keeley SD"/>
            <person name="Tatsumi K"/>
            <person name="Tanaka K"/>
            <person name="Motone F"/>
            <person name="Kageyama Y"/>
            <person name="Nozu R"/>
            <person name="Adachi N"/>
            <person name="Nishimura O"/>
            <person name="Nakagawa R"/>
            <person name="Tanegashima C"/>
            <person name="Kiyatake I"/>
            <person name="Matsumoto R"/>
            <person name="Murakumo K"/>
            <person name="Nishida K"/>
            <person name="Terakita A"/>
            <person name="Kuratani S"/>
            <person name="Sato K"/>
            <person name="Hyodo S Kuraku.S."/>
        </authorList>
    </citation>
    <scope>NUCLEOTIDE SEQUENCE [LARGE SCALE GENOMIC DNA]</scope>
</reference>
<accession>A0A401RXG2</accession>
<evidence type="ECO:0000313" key="1">
    <source>
        <dbReference type="EMBL" id="GCC22836.1"/>
    </source>
</evidence>
<evidence type="ECO:0000313" key="2">
    <source>
        <dbReference type="Proteomes" id="UP000287033"/>
    </source>
</evidence>